<evidence type="ECO:0000313" key="5">
    <source>
        <dbReference type="Proteomes" id="UP000199031"/>
    </source>
</evidence>
<dbReference type="AlphaFoldDB" id="A0A1I5TPF7"/>
<dbReference type="Proteomes" id="UP000199031">
    <property type="component" value="Unassembled WGS sequence"/>
</dbReference>
<gene>
    <name evidence="4" type="ORF">SAMN05444277_102229</name>
</gene>
<feature type="signal peptide" evidence="1">
    <location>
        <begin position="1"/>
        <end position="22"/>
    </location>
</feature>
<proteinExistence type="predicted"/>
<dbReference type="InterPro" id="IPR056425">
    <property type="entry name" value="Beta-prop_BT_1020"/>
</dbReference>
<dbReference type="EMBL" id="FOXQ01000002">
    <property type="protein sequence ID" value="SFP84781.1"/>
    <property type="molecule type" value="Genomic_DNA"/>
</dbReference>
<organism evidence="4 5">
    <name type="scientific">Parafilimonas terrae</name>
    <dbReference type="NCBI Taxonomy" id="1465490"/>
    <lineage>
        <taxon>Bacteria</taxon>
        <taxon>Pseudomonadati</taxon>
        <taxon>Bacteroidota</taxon>
        <taxon>Chitinophagia</taxon>
        <taxon>Chitinophagales</taxon>
        <taxon>Chitinophagaceae</taxon>
        <taxon>Parafilimonas</taxon>
    </lineage>
</organism>
<name>A0A1I5TPF7_9BACT</name>
<evidence type="ECO:0000259" key="2">
    <source>
        <dbReference type="Pfam" id="PF22585"/>
    </source>
</evidence>
<reference evidence="4 5" key="1">
    <citation type="submission" date="2016-10" db="EMBL/GenBank/DDBJ databases">
        <authorList>
            <person name="de Groot N.N."/>
        </authorList>
    </citation>
    <scope>NUCLEOTIDE SEQUENCE [LARGE SCALE GENOMIC DNA]</scope>
    <source>
        <strain evidence="4 5">DSM 28286</strain>
    </source>
</reference>
<dbReference type="InterPro" id="IPR054490">
    <property type="entry name" value="BT_1020-like_b-sandwich_1"/>
</dbReference>
<accession>A0A1I5TPF7</accession>
<dbReference type="Pfam" id="PF22585">
    <property type="entry name" value="Sialidase-like_CBM"/>
    <property type="match status" value="1"/>
</dbReference>
<dbReference type="STRING" id="1465490.SAMN05444277_102229"/>
<dbReference type="RefSeq" id="WP_245751251.1">
    <property type="nucleotide sequence ID" value="NZ_FOXQ01000002.1"/>
</dbReference>
<sequence>MKSFALHSIICLLAFTCFNAAAQQDTVKYVGNTLSNVDYHHGMLQPAVGVHNIQIFRANREHPKEAEGFGWTYNHAPMLCYWNNNFYVEYLSDSVGESVPPGHTLLLHSKDGYNWSKPEVIFPKYKIPDGTTKPGNTNVAKNLYAVMHQRMGFYVSKDNRLLVLGYYGICLDAHDDPNDGNGIGRVVREVHKDGSYGPIYFLHYNHNWNEKNTSYPFYTTSKDKGFIKACNELMATPLMMQQWNEEADRGDPLIPLQKEYKAFNYYHLPDGRVVGLWKYALTSISTNEGKSWLYNPIRAPHFVNANAKIWGQKTSDNKYATVYNPSEFRWPLAISVSDDGLNYKNLLLVNGEITQMRYGGNYKSYGPQYVRGIIEGNGKPPDGNIWVTYSMNKEDIWAAKIPVPVTSTTANDAADDFDNISDLSQLTQWNIYSPLWARVSVNKTKEGKQGIQLKDHDPFDYAKAERIVPPAERMIADFTIVPSQNNTGLLQTEFLNAQGLPGIRISFDSTGECYVKSGYRNRKLFDYKADSSYTFHIVLNTYSRFYSVEVNGKSYGNNIMFAPIDSVERIAFRTGAVIHFPDADTPTDQDFDLPDAGKKDKPAAFFITSFKTKKTK</sequence>
<protein>
    <recommendedName>
        <fullName evidence="6">BNR repeat-like domain-containing protein</fullName>
    </recommendedName>
</protein>
<dbReference type="InterPro" id="IPR036278">
    <property type="entry name" value="Sialidase_sf"/>
</dbReference>
<keyword evidence="5" id="KW-1185">Reference proteome</keyword>
<evidence type="ECO:0000256" key="1">
    <source>
        <dbReference type="SAM" id="SignalP"/>
    </source>
</evidence>
<feature type="chain" id="PRO_5011733943" description="BNR repeat-like domain-containing protein" evidence="1">
    <location>
        <begin position="23"/>
        <end position="616"/>
    </location>
</feature>
<dbReference type="SUPFAM" id="SSF50939">
    <property type="entry name" value="Sialidases"/>
    <property type="match status" value="1"/>
</dbReference>
<keyword evidence="1" id="KW-0732">Signal</keyword>
<feature type="domain" description="BT-1020-like structural beta-sandwich" evidence="2">
    <location>
        <begin position="429"/>
        <end position="589"/>
    </location>
</feature>
<dbReference type="Pfam" id="PF24067">
    <property type="entry name" value="Beta-prop_BT_1020"/>
    <property type="match status" value="1"/>
</dbReference>
<evidence type="ECO:0008006" key="6">
    <source>
        <dbReference type="Google" id="ProtNLM"/>
    </source>
</evidence>
<evidence type="ECO:0000313" key="4">
    <source>
        <dbReference type="EMBL" id="SFP84781.1"/>
    </source>
</evidence>
<feature type="domain" description="BT-1020-like N-terminal beta-propeller" evidence="3">
    <location>
        <begin position="25"/>
        <end position="260"/>
    </location>
</feature>
<evidence type="ECO:0000259" key="3">
    <source>
        <dbReference type="Pfam" id="PF24067"/>
    </source>
</evidence>